<dbReference type="Proteomes" id="UP000823896">
    <property type="component" value="Unassembled WGS sequence"/>
</dbReference>
<name>A0A9D2SVH5_9FIRM</name>
<proteinExistence type="predicted"/>
<evidence type="ECO:0000313" key="2">
    <source>
        <dbReference type="Proteomes" id="UP000823896"/>
    </source>
</evidence>
<protein>
    <submittedName>
        <fullName evidence="1">Transposase domain-containing protein</fullName>
    </submittedName>
</protein>
<evidence type="ECO:0000313" key="1">
    <source>
        <dbReference type="EMBL" id="HJC36687.1"/>
    </source>
</evidence>
<dbReference type="AlphaFoldDB" id="A0A9D2SVH5"/>
<accession>A0A9D2SVH5</accession>
<sequence>MNDQNPYKYLKYVLERENYIRGSEASDSIKS</sequence>
<gene>
    <name evidence="1" type="ORF">H9702_06105</name>
</gene>
<comment type="caution">
    <text evidence="1">The sequence shown here is derived from an EMBL/GenBank/DDBJ whole genome shotgun (WGS) entry which is preliminary data.</text>
</comment>
<dbReference type="EMBL" id="DWWM01000041">
    <property type="protein sequence ID" value="HJC36687.1"/>
    <property type="molecule type" value="Genomic_DNA"/>
</dbReference>
<organism evidence="1 2">
    <name type="scientific">Candidatus Merdibacter merdavium</name>
    <dbReference type="NCBI Taxonomy" id="2838692"/>
    <lineage>
        <taxon>Bacteria</taxon>
        <taxon>Bacillati</taxon>
        <taxon>Bacillota</taxon>
        <taxon>Erysipelotrichia</taxon>
        <taxon>Erysipelotrichales</taxon>
        <taxon>Erysipelotrichaceae</taxon>
        <taxon>Merdibacter</taxon>
    </lineage>
</organism>
<reference evidence="1" key="2">
    <citation type="submission" date="2021-04" db="EMBL/GenBank/DDBJ databases">
        <authorList>
            <person name="Gilroy R."/>
        </authorList>
    </citation>
    <scope>NUCLEOTIDE SEQUENCE</scope>
    <source>
        <strain evidence="1">CHK187-11901</strain>
    </source>
</reference>
<reference evidence="1" key="1">
    <citation type="journal article" date="2021" name="PeerJ">
        <title>Extensive microbial diversity within the chicken gut microbiome revealed by metagenomics and culture.</title>
        <authorList>
            <person name="Gilroy R."/>
            <person name="Ravi A."/>
            <person name="Getino M."/>
            <person name="Pursley I."/>
            <person name="Horton D.L."/>
            <person name="Alikhan N.F."/>
            <person name="Baker D."/>
            <person name="Gharbi K."/>
            <person name="Hall N."/>
            <person name="Watson M."/>
            <person name="Adriaenssens E.M."/>
            <person name="Foster-Nyarko E."/>
            <person name="Jarju S."/>
            <person name="Secka A."/>
            <person name="Antonio M."/>
            <person name="Oren A."/>
            <person name="Chaudhuri R.R."/>
            <person name="La Ragione R."/>
            <person name="Hildebrand F."/>
            <person name="Pallen M.J."/>
        </authorList>
    </citation>
    <scope>NUCLEOTIDE SEQUENCE</scope>
    <source>
        <strain evidence="1">CHK187-11901</strain>
    </source>
</reference>